<keyword evidence="1" id="KW-1133">Transmembrane helix</keyword>
<organism evidence="2 3">
    <name type="scientific">Novosphingobium guangzhouense</name>
    <dbReference type="NCBI Taxonomy" id="1850347"/>
    <lineage>
        <taxon>Bacteria</taxon>
        <taxon>Pseudomonadati</taxon>
        <taxon>Pseudomonadota</taxon>
        <taxon>Alphaproteobacteria</taxon>
        <taxon>Sphingomonadales</taxon>
        <taxon>Sphingomonadaceae</taxon>
        <taxon>Novosphingobium</taxon>
    </lineage>
</organism>
<protein>
    <recommendedName>
        <fullName evidence="4">GDT1 family protein</fullName>
    </recommendedName>
</protein>
<feature type="transmembrane region" description="Helical" evidence="1">
    <location>
        <begin position="99"/>
        <end position="124"/>
    </location>
</feature>
<gene>
    <name evidence="2" type="ORF">A8V01_05480</name>
</gene>
<feature type="transmembrane region" description="Helical" evidence="1">
    <location>
        <begin position="130"/>
        <end position="149"/>
    </location>
</feature>
<evidence type="ECO:0008006" key="4">
    <source>
        <dbReference type="Google" id="ProtNLM"/>
    </source>
</evidence>
<keyword evidence="3" id="KW-1185">Reference proteome</keyword>
<dbReference type="EMBL" id="LYMM01000040">
    <property type="protein sequence ID" value="PNU04057.1"/>
    <property type="molecule type" value="Genomic_DNA"/>
</dbReference>
<dbReference type="OrthoDB" id="7502135at2"/>
<sequence>MPAFYLTFIAAMLAGIGARDQITIAGLALAQGRRPAVLIVAIVTGVLSAAFAGWAAHWMLGQLPPPARSIFAGLALALAGIESMVLAPRRGLREPTNSLGALALVLLAHQATDAVRFVVFGLGVGLAGPWPAGVGGALGSAVLVTFAWGQPGFFEKPALRLIRRVTGAALLLAAAVIVFRQFGIL</sequence>
<feature type="transmembrane region" description="Helical" evidence="1">
    <location>
        <begin position="36"/>
        <end position="57"/>
    </location>
</feature>
<proteinExistence type="predicted"/>
<dbReference type="Proteomes" id="UP000236327">
    <property type="component" value="Unassembled WGS sequence"/>
</dbReference>
<dbReference type="RefSeq" id="WP_103096654.1">
    <property type="nucleotide sequence ID" value="NZ_LYMM01000040.1"/>
</dbReference>
<evidence type="ECO:0000313" key="3">
    <source>
        <dbReference type="Proteomes" id="UP000236327"/>
    </source>
</evidence>
<evidence type="ECO:0000256" key="1">
    <source>
        <dbReference type="SAM" id="Phobius"/>
    </source>
</evidence>
<comment type="caution">
    <text evidence="2">The sequence shown here is derived from an EMBL/GenBank/DDBJ whole genome shotgun (WGS) entry which is preliminary data.</text>
</comment>
<keyword evidence="1" id="KW-0472">Membrane</keyword>
<accession>A0A2K2FZ36</accession>
<feature type="transmembrane region" description="Helical" evidence="1">
    <location>
        <begin position="161"/>
        <end position="182"/>
    </location>
</feature>
<keyword evidence="1" id="KW-0812">Transmembrane</keyword>
<evidence type="ECO:0000313" key="2">
    <source>
        <dbReference type="EMBL" id="PNU04057.1"/>
    </source>
</evidence>
<feature type="transmembrane region" description="Helical" evidence="1">
    <location>
        <begin position="69"/>
        <end position="87"/>
    </location>
</feature>
<reference evidence="2 3" key="1">
    <citation type="submission" date="2016-05" db="EMBL/GenBank/DDBJ databases">
        <title>Complete genome sequence of Novosphingobium guangzhouense SA925(T).</title>
        <authorList>
            <person name="Sha S."/>
        </authorList>
    </citation>
    <scope>NUCLEOTIDE SEQUENCE [LARGE SCALE GENOMIC DNA]</scope>
    <source>
        <strain evidence="2 3">SA925</strain>
    </source>
</reference>
<name>A0A2K2FZ36_9SPHN</name>
<dbReference type="AlphaFoldDB" id="A0A2K2FZ36"/>